<dbReference type="AlphaFoldDB" id="A0A1F5SI48"/>
<proteinExistence type="predicted"/>
<dbReference type="STRING" id="1797994.A2227_03435"/>
<protein>
    <submittedName>
        <fullName evidence="2">Uncharacterized protein</fullName>
    </submittedName>
</protein>
<gene>
    <name evidence="2" type="ORF">A2227_03435</name>
</gene>
<keyword evidence="1" id="KW-1133">Transmembrane helix</keyword>
<dbReference type="EMBL" id="MFGB01000016">
    <property type="protein sequence ID" value="OGF26312.1"/>
    <property type="molecule type" value="Genomic_DNA"/>
</dbReference>
<feature type="transmembrane region" description="Helical" evidence="1">
    <location>
        <begin position="12"/>
        <end position="33"/>
    </location>
</feature>
<accession>A0A1F5SI48</accession>
<evidence type="ECO:0000256" key="1">
    <source>
        <dbReference type="SAM" id="Phobius"/>
    </source>
</evidence>
<keyword evidence="1" id="KW-0812">Transmembrane</keyword>
<evidence type="ECO:0000313" key="3">
    <source>
        <dbReference type="Proteomes" id="UP000178367"/>
    </source>
</evidence>
<name>A0A1F5SI48_9BACT</name>
<dbReference type="Proteomes" id="UP000178367">
    <property type="component" value="Unassembled WGS sequence"/>
</dbReference>
<dbReference type="Pfam" id="PF11617">
    <property type="entry name" value="Cu-binding_MopE"/>
    <property type="match status" value="5"/>
</dbReference>
<evidence type="ECO:0000313" key="2">
    <source>
        <dbReference type="EMBL" id="OGF26312.1"/>
    </source>
</evidence>
<comment type="caution">
    <text evidence="2">The sequence shown here is derived from an EMBL/GenBank/DDBJ whole genome shotgun (WGS) entry which is preliminary data.</text>
</comment>
<sequence>MNKILSIFKRKDLLKVLLVGVGILAGGGFFYAVKADQIQYTYYSDADGDGYGVTSTTTLATEPPAGYARNGGDCADTVAAINPGAAEVCDNIDNDCDGYVDENVLITYYRDFDGDGYGLTSSTTQACSVPSGYATNQTDCNDSNADIKPGAAEACDNIDNDCDGSIDENCDLNTYYRDADNDTYGNPGQATTSYGSAPSGYVSNNNDCNDTKANIHPNAAEACDNIDNDCDGSIDEYCASMKTYYRDADGDTYGNPSVSTTSLEAPSGYVNNDRDCNDTKGSIRPGVREICDGIDNNCDGTVDENMASRTYYFDNDADGFGGTATTSDCRLPLGYVTNNKDCNDSNRLIYPGAVEVKDNVDNDCDGKTDEDEAANASEICPYLGDNRLGTFVSCVNHYLNKLKAEGELENPEKARILKGLIQKIKEVIKTEKVEDKAEKKEIKKEIKDKKEEISGIRGGIKDLKEKFSGSFKKKGSCGE</sequence>
<organism evidence="2 3">
    <name type="scientific">Candidatus Falkowbacteria bacterium RIFOXYA2_FULL_47_19</name>
    <dbReference type="NCBI Taxonomy" id="1797994"/>
    <lineage>
        <taxon>Bacteria</taxon>
        <taxon>Candidatus Falkowiibacteriota</taxon>
    </lineage>
</organism>
<reference evidence="2 3" key="1">
    <citation type="journal article" date="2016" name="Nat. Commun.">
        <title>Thousands of microbial genomes shed light on interconnected biogeochemical processes in an aquifer system.</title>
        <authorList>
            <person name="Anantharaman K."/>
            <person name="Brown C.T."/>
            <person name="Hug L.A."/>
            <person name="Sharon I."/>
            <person name="Castelle C.J."/>
            <person name="Probst A.J."/>
            <person name="Thomas B.C."/>
            <person name="Singh A."/>
            <person name="Wilkins M.J."/>
            <person name="Karaoz U."/>
            <person name="Brodie E.L."/>
            <person name="Williams K.H."/>
            <person name="Hubbard S.S."/>
            <person name="Banfield J.F."/>
        </authorList>
    </citation>
    <scope>NUCLEOTIDE SEQUENCE [LARGE SCALE GENOMIC DNA]</scope>
</reference>
<keyword evidence="1" id="KW-0472">Membrane</keyword>
<dbReference type="InterPro" id="IPR021655">
    <property type="entry name" value="Put_metal-bd"/>
</dbReference>